<dbReference type="Proteomes" id="UP000649289">
    <property type="component" value="Unassembled WGS sequence"/>
</dbReference>
<dbReference type="EMBL" id="JACXYY010000001">
    <property type="protein sequence ID" value="MBD3913610.1"/>
    <property type="molecule type" value="Genomic_DNA"/>
</dbReference>
<comment type="subcellular location">
    <subcellularLocation>
        <location evidence="1">Membrane</location>
    </subcellularLocation>
</comment>
<sequence length="171" mass="18059">MTQKRVAAALVVLVLAAAATLGWLVLDGGDTTPTATSAAAADSAVASGAIRNEVREVAAQAAGAVYGYSWKTITDDKASARALMTPDMQRRYERTMAGVVTSSTRDHTVVRAEVLDSALVTATTTHARVLVFVNQSTTDDTLDKPLLDLDRVLVTLARDGDGWRVSELDAL</sequence>
<dbReference type="PANTHER" id="PTHR37042:SF4">
    <property type="entry name" value="OUTER MEMBRANE PROTEIN RV1973"/>
    <property type="match status" value="1"/>
</dbReference>
<dbReference type="RefSeq" id="WP_191197915.1">
    <property type="nucleotide sequence ID" value="NZ_BAAAPA010000002.1"/>
</dbReference>
<evidence type="ECO:0000256" key="1">
    <source>
        <dbReference type="ARBA" id="ARBA00004370"/>
    </source>
</evidence>
<evidence type="ECO:0000313" key="3">
    <source>
        <dbReference type="EMBL" id="MBD3913610.1"/>
    </source>
</evidence>
<evidence type="ECO:0000256" key="2">
    <source>
        <dbReference type="ARBA" id="ARBA00023136"/>
    </source>
</evidence>
<reference evidence="3 4" key="1">
    <citation type="submission" date="2020-09" db="EMBL/GenBank/DDBJ databases">
        <title>novel species in genus Nocardioides.</title>
        <authorList>
            <person name="Zhang G."/>
        </authorList>
    </citation>
    <scope>NUCLEOTIDE SEQUENCE [LARGE SCALE GENOMIC DNA]</scope>
    <source>
        <strain evidence="3 4">19197</strain>
    </source>
</reference>
<name>A0ABR8MBT6_9ACTN</name>
<keyword evidence="4" id="KW-1185">Reference proteome</keyword>
<organism evidence="3 4">
    <name type="scientific">Nocardioides hwasunensis</name>
    <dbReference type="NCBI Taxonomy" id="397258"/>
    <lineage>
        <taxon>Bacteria</taxon>
        <taxon>Bacillati</taxon>
        <taxon>Actinomycetota</taxon>
        <taxon>Actinomycetes</taxon>
        <taxon>Propionibacteriales</taxon>
        <taxon>Nocardioidaceae</taxon>
        <taxon>Nocardioides</taxon>
    </lineage>
</organism>
<evidence type="ECO:0008006" key="5">
    <source>
        <dbReference type="Google" id="ProtNLM"/>
    </source>
</evidence>
<proteinExistence type="predicted"/>
<keyword evidence="2" id="KW-0472">Membrane</keyword>
<evidence type="ECO:0000313" key="4">
    <source>
        <dbReference type="Proteomes" id="UP000649289"/>
    </source>
</evidence>
<accession>A0ABR8MBT6</accession>
<comment type="caution">
    <text evidence="3">The sequence shown here is derived from an EMBL/GenBank/DDBJ whole genome shotgun (WGS) entry which is preliminary data.</text>
</comment>
<dbReference type="PANTHER" id="PTHR37042">
    <property type="entry name" value="OUTER MEMBRANE PROTEIN RV1973"/>
    <property type="match status" value="1"/>
</dbReference>
<protein>
    <recommendedName>
        <fullName evidence="5">Mce-associated membrane protein</fullName>
    </recommendedName>
</protein>
<gene>
    <name evidence="3" type="ORF">IEZ25_03195</name>
</gene>